<organism evidence="2 3">
    <name type="scientific">Pseudomonas bijieensis</name>
    <dbReference type="NCBI Taxonomy" id="2681983"/>
    <lineage>
        <taxon>Bacteria</taxon>
        <taxon>Pseudomonadati</taxon>
        <taxon>Pseudomonadota</taxon>
        <taxon>Gammaproteobacteria</taxon>
        <taxon>Pseudomonadales</taxon>
        <taxon>Pseudomonadaceae</taxon>
        <taxon>Pseudomonas</taxon>
    </lineage>
</organism>
<evidence type="ECO:0000256" key="1">
    <source>
        <dbReference type="SAM" id="Phobius"/>
    </source>
</evidence>
<reference evidence="2 3" key="1">
    <citation type="submission" date="2020-02" db="EMBL/GenBank/DDBJ databases">
        <authorList>
            <person name="Liang J."/>
        </authorList>
    </citation>
    <scope>NUCLEOTIDE SEQUENCE [LARGE SCALE GENOMIC DNA]</scope>
    <source>
        <strain evidence="2 3">L22-9</strain>
    </source>
</reference>
<sequence>MLYTVALLLALPLYGLAVLSINLFYDGRGLPSIHTKVLEDPLVLTLMFVSALVAMGVIRWLAAGPEVLGFCFDEDQQCLTFTQRRPAREASEVCVPYSAIHSIRPYMANAFANGCHFEVCFAGDNGKPIERRFWVHVPVQDMAFHAAWLRQSVGERMHEVVVLDL</sequence>
<proteinExistence type="predicted"/>
<keyword evidence="1" id="KW-0472">Membrane</keyword>
<dbReference type="EMBL" id="CP048810">
    <property type="protein sequence ID" value="QKS86025.1"/>
    <property type="molecule type" value="Genomic_DNA"/>
</dbReference>
<name>A0A6N1CMS7_9PSED</name>
<keyword evidence="1" id="KW-1133">Transmembrane helix</keyword>
<evidence type="ECO:0000313" key="3">
    <source>
        <dbReference type="Proteomes" id="UP000509545"/>
    </source>
</evidence>
<protein>
    <submittedName>
        <fullName evidence="2">Uncharacterized protein</fullName>
    </submittedName>
</protein>
<dbReference type="Proteomes" id="UP000509545">
    <property type="component" value="Chromosome"/>
</dbReference>
<accession>A0A6N1CMS7</accession>
<gene>
    <name evidence="2" type="ORF">GN234_21550</name>
</gene>
<keyword evidence="3" id="KW-1185">Reference proteome</keyword>
<evidence type="ECO:0000313" key="2">
    <source>
        <dbReference type="EMBL" id="QKS86025.1"/>
    </source>
</evidence>
<feature type="transmembrane region" description="Helical" evidence="1">
    <location>
        <begin position="41"/>
        <end position="62"/>
    </location>
</feature>
<dbReference type="KEGG" id="pbz:GN234_21550"/>
<keyword evidence="1" id="KW-0812">Transmembrane</keyword>
<dbReference type="AlphaFoldDB" id="A0A6N1CMS7"/>